<dbReference type="EMBL" id="LR796565">
    <property type="protein sequence ID" value="CAB4151133.1"/>
    <property type="molecule type" value="Genomic_DNA"/>
</dbReference>
<dbReference type="EMBL" id="LR796324">
    <property type="protein sequence ID" value="CAB4136809.1"/>
    <property type="molecule type" value="Genomic_DNA"/>
</dbReference>
<organism evidence="2">
    <name type="scientific">uncultured Caudovirales phage</name>
    <dbReference type="NCBI Taxonomy" id="2100421"/>
    <lineage>
        <taxon>Viruses</taxon>
        <taxon>Duplodnaviria</taxon>
        <taxon>Heunggongvirae</taxon>
        <taxon>Uroviricota</taxon>
        <taxon>Caudoviricetes</taxon>
        <taxon>Peduoviridae</taxon>
        <taxon>Maltschvirus</taxon>
        <taxon>Maltschvirus maltsch</taxon>
    </lineage>
</organism>
<name>A0A6J5LYF6_9CAUD</name>
<reference evidence="2" key="1">
    <citation type="submission" date="2020-04" db="EMBL/GenBank/DDBJ databases">
        <authorList>
            <person name="Chiriac C."/>
            <person name="Salcher M."/>
            <person name="Ghai R."/>
            <person name="Kavagutti S V."/>
        </authorList>
    </citation>
    <scope>NUCLEOTIDE SEQUENCE</scope>
</reference>
<evidence type="ECO:0000313" key="3">
    <source>
        <dbReference type="EMBL" id="CAB4151133.1"/>
    </source>
</evidence>
<sequence length="314" mass="34634">MATKADLFWRRVHARASALVPESTRDFLRAFAVLRAKLTGRQIEAWIAAGNVDAVIASALKDTDFATAFSGYRARIQLVTRDAAAYFGKDIPGVPIKTVGVAFDYLNPRVVDAVRQLDTKMMQKLATETRQTVRDVIQAGLEAGAGPRTTAIALRDVLALAPNQLAAIQNYRDALVAGDKGKALGYELRDKRFDGITKRGALTPAQVDKMEAAYRLRMIAFNAETNARTATLDAFKLGQDLSWKDAKEKGFLGERDVLVKQWKGVMDAREREEHIAMEGETVPIDSPYSNGEMIPGESTYNCRCLSIVYARMAQ</sequence>
<evidence type="ECO:0000313" key="4">
    <source>
        <dbReference type="EMBL" id="CAB4166151.1"/>
    </source>
</evidence>
<dbReference type="Pfam" id="PF04233">
    <property type="entry name" value="Phage_Mu_F"/>
    <property type="match status" value="1"/>
</dbReference>
<dbReference type="InterPro" id="IPR006528">
    <property type="entry name" value="Phage_head_morphogenesis_dom"/>
</dbReference>
<protein>
    <submittedName>
        <fullName evidence="2">Phage head morphogenesis domain containing protein</fullName>
    </submittedName>
</protein>
<proteinExistence type="predicted"/>
<accession>A0A6J5LYF6</accession>
<evidence type="ECO:0000259" key="1">
    <source>
        <dbReference type="Pfam" id="PF04233"/>
    </source>
</evidence>
<evidence type="ECO:0000313" key="2">
    <source>
        <dbReference type="EMBL" id="CAB4136809.1"/>
    </source>
</evidence>
<gene>
    <name evidence="2" type="ORF">UFOVP305_43</name>
    <name evidence="3" type="ORF">UFOVP593_2</name>
    <name evidence="4" type="ORF">UFOVP842_12</name>
</gene>
<dbReference type="EMBL" id="LR796793">
    <property type="protein sequence ID" value="CAB4166151.1"/>
    <property type="molecule type" value="Genomic_DNA"/>
</dbReference>
<feature type="domain" description="Phage head morphogenesis" evidence="1">
    <location>
        <begin position="171"/>
        <end position="305"/>
    </location>
</feature>